<dbReference type="Pfam" id="PF00196">
    <property type="entry name" value="GerE"/>
    <property type="match status" value="1"/>
</dbReference>
<dbReference type="InterPro" id="IPR036388">
    <property type="entry name" value="WH-like_DNA-bd_sf"/>
</dbReference>
<comment type="caution">
    <text evidence="5">The sequence shown here is derived from an EMBL/GenBank/DDBJ whole genome shotgun (WGS) entry which is preliminary data.</text>
</comment>
<dbReference type="SMART" id="SM00421">
    <property type="entry name" value="HTH_LUXR"/>
    <property type="match status" value="1"/>
</dbReference>
<sequence length="897" mass="95037">MELDRDAPGLVGRGGVWGELAALLDPARPEVTAAMLVGPAGIGKSSLIESFAARAAELGYPLVRTSGEGRGTTAPYSALRPLLERADLDELPEGQRQAVRSALRGAEQDVALLALRTAVCAICAQLATNASMVLVVDDVDRVDAPSLDLLLTLASVVSWGHVPVVALFASRTERVPVELAELVHQVTVPPLSERESERLFDGLPGAPSGSGRLEILRRAAGNPLALREYGDWADLPGDGDGVAQVYARRVRELPKLSLQALTLAAAGERNFAVISRAEPAVTLAAWQPAEEAGLITVTDATVRFRHPLVERAVLEAAGPEAQRQAHRALAAATPDPRRALWHRAAAADSLDPGLAAELIDAAGRLDGAGTVTAISLLEQASLLLPAADRPEVLLAAAGRAGAAGRLRWAREILHRTREALVDAPMPAVGIHLMSFHSWLETMAGRPDVAAELLVPALDLAEGSRELSGAASTAGFPVFLLGDGPLRERLRAALGTVTEPVPPLLFPRAVVSPDEQTRAATLGILPSEDANLGALAGAAAMLLDEPEHAVRLLTVATEAVVESTAAGVFLAAPGAAGWALVDTGRWVEAERWFVPLMSSPIAAEAELIRGGAHLQLAVIAYGRGRPERAGELLGHGKFNPLDIPALGLRLRWAQGTAAAAAGEHDEAYRMLALACATGHPWRLLALPDLIAAARQAGRLDHAARITGELGEQWEGRWLSGRARRRLDLAGALLDEDPAAGAERMAALLDNSDARRWPFERAVLATERADRLRRAQQPRPAHDVLVDALDTFERLGAAGWAARVHAELRTGTTATAGADPFATLSAQQEQIVRLAAGGMTNREIGARLFLSPRTVGSHLYRVFPDLGVANRTQLSDLLATADRRRRAGEPSPADDRRRE</sequence>
<evidence type="ECO:0000256" key="1">
    <source>
        <dbReference type="ARBA" id="ARBA00022741"/>
    </source>
</evidence>
<dbReference type="Gene3D" id="3.40.50.300">
    <property type="entry name" value="P-loop containing nucleotide triphosphate hydrolases"/>
    <property type="match status" value="1"/>
</dbReference>
<dbReference type="Gene3D" id="1.10.10.10">
    <property type="entry name" value="Winged helix-like DNA-binding domain superfamily/Winged helix DNA-binding domain"/>
    <property type="match status" value="1"/>
</dbReference>
<evidence type="ECO:0000256" key="3">
    <source>
        <dbReference type="SAM" id="MobiDB-lite"/>
    </source>
</evidence>
<dbReference type="SUPFAM" id="SSF46894">
    <property type="entry name" value="C-terminal effector domain of the bipartite response regulators"/>
    <property type="match status" value="1"/>
</dbReference>
<dbReference type="PRINTS" id="PR00038">
    <property type="entry name" value="HTHLUXR"/>
</dbReference>
<dbReference type="InterPro" id="IPR027417">
    <property type="entry name" value="P-loop_NTPase"/>
</dbReference>
<reference evidence="5 6" key="1">
    <citation type="submission" date="2021-01" db="EMBL/GenBank/DDBJ databases">
        <title>Whole genome shotgun sequence of Actinoplanes humidus NBRC 14915.</title>
        <authorList>
            <person name="Komaki H."/>
            <person name="Tamura T."/>
        </authorList>
    </citation>
    <scope>NUCLEOTIDE SEQUENCE [LARGE SCALE GENOMIC DNA]</scope>
    <source>
        <strain evidence="5 6">NBRC 14915</strain>
    </source>
</reference>
<dbReference type="PROSITE" id="PS50043">
    <property type="entry name" value="HTH_LUXR_2"/>
    <property type="match status" value="1"/>
</dbReference>
<dbReference type="EMBL" id="BOMN01000018">
    <property type="protein sequence ID" value="GIE18418.1"/>
    <property type="molecule type" value="Genomic_DNA"/>
</dbReference>
<evidence type="ECO:0000259" key="4">
    <source>
        <dbReference type="PROSITE" id="PS50043"/>
    </source>
</evidence>
<dbReference type="Proteomes" id="UP000603200">
    <property type="component" value="Unassembled WGS sequence"/>
</dbReference>
<protein>
    <submittedName>
        <fullName evidence="5">Transcriptional regulator</fullName>
    </submittedName>
</protein>
<accession>A0ABQ3ZIP5</accession>
<dbReference type="InterPro" id="IPR000792">
    <property type="entry name" value="Tscrpt_reg_LuxR_C"/>
</dbReference>
<feature type="region of interest" description="Disordered" evidence="3">
    <location>
        <begin position="877"/>
        <end position="897"/>
    </location>
</feature>
<evidence type="ECO:0000313" key="5">
    <source>
        <dbReference type="EMBL" id="GIE18418.1"/>
    </source>
</evidence>
<dbReference type="InterPro" id="IPR016032">
    <property type="entry name" value="Sig_transdc_resp-reg_C-effctor"/>
</dbReference>
<name>A0ABQ3ZIP5_9ACTN</name>
<organism evidence="5 6">
    <name type="scientific">Winogradskya humida</name>
    <dbReference type="NCBI Taxonomy" id="113566"/>
    <lineage>
        <taxon>Bacteria</taxon>
        <taxon>Bacillati</taxon>
        <taxon>Actinomycetota</taxon>
        <taxon>Actinomycetes</taxon>
        <taxon>Micromonosporales</taxon>
        <taxon>Micromonosporaceae</taxon>
        <taxon>Winogradskya</taxon>
    </lineage>
</organism>
<evidence type="ECO:0000256" key="2">
    <source>
        <dbReference type="ARBA" id="ARBA00022840"/>
    </source>
</evidence>
<gene>
    <name evidence="5" type="ORF">Ahu01nite_015200</name>
</gene>
<keyword evidence="2" id="KW-0067">ATP-binding</keyword>
<feature type="domain" description="HTH luxR-type" evidence="4">
    <location>
        <begin position="815"/>
        <end position="880"/>
    </location>
</feature>
<dbReference type="InterPro" id="IPR041664">
    <property type="entry name" value="AAA_16"/>
</dbReference>
<dbReference type="PANTHER" id="PTHR16305:SF35">
    <property type="entry name" value="TRANSCRIPTIONAL ACTIVATOR DOMAIN"/>
    <property type="match status" value="1"/>
</dbReference>
<keyword evidence="1" id="KW-0547">Nucleotide-binding</keyword>
<dbReference type="RefSeq" id="WP_203835685.1">
    <property type="nucleotide sequence ID" value="NZ_BAAATV010000030.1"/>
</dbReference>
<dbReference type="CDD" id="cd06170">
    <property type="entry name" value="LuxR_C_like"/>
    <property type="match status" value="1"/>
</dbReference>
<evidence type="ECO:0000313" key="6">
    <source>
        <dbReference type="Proteomes" id="UP000603200"/>
    </source>
</evidence>
<keyword evidence="6" id="KW-1185">Reference proteome</keyword>
<proteinExistence type="predicted"/>
<dbReference type="SUPFAM" id="SSF52540">
    <property type="entry name" value="P-loop containing nucleoside triphosphate hydrolases"/>
    <property type="match status" value="1"/>
</dbReference>
<dbReference type="PANTHER" id="PTHR16305">
    <property type="entry name" value="TESTICULAR SOLUBLE ADENYLYL CYCLASE"/>
    <property type="match status" value="1"/>
</dbReference>
<dbReference type="Pfam" id="PF13191">
    <property type="entry name" value="AAA_16"/>
    <property type="match status" value="1"/>
</dbReference>